<dbReference type="InterPro" id="IPR018146">
    <property type="entry name" value="Glyoxalase_1_CS"/>
</dbReference>
<keyword evidence="1" id="KW-0479">Metal-binding</keyword>
<dbReference type="Pfam" id="PF00903">
    <property type="entry name" value="Glyoxalase"/>
    <property type="match status" value="1"/>
</dbReference>
<evidence type="ECO:0000313" key="3">
    <source>
        <dbReference type="EMBL" id="WDE09366.1"/>
    </source>
</evidence>
<organism evidence="3 4">
    <name type="scientific">Thalassomonas haliotis</name>
    <dbReference type="NCBI Taxonomy" id="485448"/>
    <lineage>
        <taxon>Bacteria</taxon>
        <taxon>Pseudomonadati</taxon>
        <taxon>Pseudomonadota</taxon>
        <taxon>Gammaproteobacteria</taxon>
        <taxon>Alteromonadales</taxon>
        <taxon>Colwelliaceae</taxon>
        <taxon>Thalassomonas</taxon>
    </lineage>
</organism>
<accession>A0ABY7V7M7</accession>
<evidence type="ECO:0000313" key="4">
    <source>
        <dbReference type="Proteomes" id="UP001215231"/>
    </source>
</evidence>
<dbReference type="RefSeq" id="WP_274049281.1">
    <property type="nucleotide sequence ID" value="NZ_CP059693.1"/>
</dbReference>
<keyword evidence="3" id="KW-0808">Transferase</keyword>
<dbReference type="GO" id="GO:0016740">
    <property type="term" value="F:transferase activity"/>
    <property type="evidence" value="ECO:0007669"/>
    <property type="project" value="UniProtKB-KW"/>
</dbReference>
<sequence>MLEGLNHITIAVSDLAKSFNFYVSILGMKPEVKWETGAYLSVGELWVCLSVDEASPAKDYSHISFAVAKAAFNSYSAGLLAANVATWKENMSEGESLYILDPDGHKLEIHVGNLNTRLKELKSNPYKGLEWF</sequence>
<dbReference type="InterPro" id="IPR004360">
    <property type="entry name" value="Glyas_Fos-R_dOase_dom"/>
</dbReference>
<dbReference type="InterPro" id="IPR037523">
    <property type="entry name" value="VOC_core"/>
</dbReference>
<evidence type="ECO:0000256" key="1">
    <source>
        <dbReference type="ARBA" id="ARBA00022723"/>
    </source>
</evidence>
<evidence type="ECO:0000259" key="2">
    <source>
        <dbReference type="PROSITE" id="PS51819"/>
    </source>
</evidence>
<reference evidence="3 4" key="1">
    <citation type="journal article" date="2022" name="Mar. Drugs">
        <title>Bioassay-Guided Fractionation Leads to the Detection of Cholic Acid Generated by the Rare Thalassomonas sp.</title>
        <authorList>
            <person name="Pheiffer F."/>
            <person name="Schneider Y.K."/>
            <person name="Hansen E.H."/>
            <person name="Andersen J.H."/>
            <person name="Isaksson J."/>
            <person name="Busche T."/>
            <person name="R C."/>
            <person name="Kalinowski J."/>
            <person name="Zyl L.V."/>
            <person name="Trindade M."/>
        </authorList>
    </citation>
    <scope>NUCLEOTIDE SEQUENCE [LARGE SCALE GENOMIC DNA]</scope>
    <source>
        <strain evidence="3 4">A5K-61T</strain>
    </source>
</reference>
<dbReference type="Proteomes" id="UP001215231">
    <property type="component" value="Chromosome"/>
</dbReference>
<dbReference type="SUPFAM" id="SSF54593">
    <property type="entry name" value="Glyoxalase/Bleomycin resistance protein/Dihydroxybiphenyl dioxygenase"/>
    <property type="match status" value="1"/>
</dbReference>
<proteinExistence type="predicted"/>
<dbReference type="InterPro" id="IPR029068">
    <property type="entry name" value="Glyas_Bleomycin-R_OHBP_Dase"/>
</dbReference>
<dbReference type="Gene3D" id="3.10.180.10">
    <property type="entry name" value="2,3-Dihydroxybiphenyl 1,2-Dioxygenase, domain 1"/>
    <property type="match status" value="1"/>
</dbReference>
<dbReference type="EMBL" id="CP059693">
    <property type="protein sequence ID" value="WDE09366.1"/>
    <property type="molecule type" value="Genomic_DNA"/>
</dbReference>
<dbReference type="PANTHER" id="PTHR36113">
    <property type="entry name" value="LYASE, PUTATIVE-RELATED-RELATED"/>
    <property type="match status" value="1"/>
</dbReference>
<dbReference type="PROSITE" id="PS51819">
    <property type="entry name" value="VOC"/>
    <property type="match status" value="1"/>
</dbReference>
<dbReference type="NCBIfam" id="NF000496">
    <property type="entry name" value="Fos_GSH"/>
    <property type="match status" value="1"/>
</dbReference>
<feature type="domain" description="VOC" evidence="2">
    <location>
        <begin position="4"/>
        <end position="112"/>
    </location>
</feature>
<dbReference type="PANTHER" id="PTHR36113:SF6">
    <property type="entry name" value="FOSFOMYCIN RESISTANCE PROTEIN FOSX"/>
    <property type="match status" value="1"/>
</dbReference>
<dbReference type="PROSITE" id="PS00934">
    <property type="entry name" value="GLYOXALASE_I_1"/>
    <property type="match status" value="1"/>
</dbReference>
<dbReference type="CDD" id="cd07244">
    <property type="entry name" value="FosA"/>
    <property type="match status" value="1"/>
</dbReference>
<name>A0ABY7V7M7_9GAMM</name>
<keyword evidence="4" id="KW-1185">Reference proteome</keyword>
<gene>
    <name evidence="3" type="primary">fos</name>
    <name evidence="3" type="ORF">H3N35_13565</name>
</gene>
<dbReference type="InterPro" id="IPR051332">
    <property type="entry name" value="Fosfomycin_Res_Enzymes"/>
</dbReference>
<protein>
    <submittedName>
        <fullName evidence="3">Fosfomycin resistance glutathione transferase</fullName>
    </submittedName>
</protein>